<evidence type="ECO:0000313" key="2">
    <source>
        <dbReference type="EMBL" id="MBB5725400.1"/>
    </source>
</evidence>
<gene>
    <name evidence="3" type="ORF">F4693_002552</name>
    <name evidence="2" type="ORF">FHS97_001316</name>
</gene>
<comment type="caution">
    <text evidence="3">The sequence shown here is derived from an EMBL/GenBank/DDBJ whole genome shotgun (WGS) entry which is preliminary data.</text>
</comment>
<keyword evidence="1" id="KW-1133">Transmembrane helix</keyword>
<dbReference type="Proteomes" id="UP000522313">
    <property type="component" value="Unassembled WGS sequence"/>
</dbReference>
<keyword evidence="5" id="KW-1185">Reference proteome</keyword>
<proteinExistence type="predicted"/>
<dbReference type="Proteomes" id="UP000560131">
    <property type="component" value="Unassembled WGS sequence"/>
</dbReference>
<reference evidence="3 4" key="2">
    <citation type="submission" date="2020-08" db="EMBL/GenBank/DDBJ databases">
        <title>The Agave Microbiome: Exploring the role of microbial communities in plant adaptations to desert environments.</title>
        <authorList>
            <person name="Partida-Martinez L.P."/>
        </authorList>
    </citation>
    <scope>NUCLEOTIDE SEQUENCE [LARGE SCALE GENOMIC DNA]</scope>
    <source>
        <strain evidence="3 4">AS3.13</strain>
    </source>
</reference>
<name>A0A7X0JE09_9SPHN</name>
<reference evidence="3 4" key="3">
    <citation type="submission" date="2020-08" db="EMBL/GenBank/DDBJ databases">
        <authorList>
            <person name="Partida-Martinez L."/>
            <person name="Huntemann M."/>
            <person name="Clum A."/>
            <person name="Wang J."/>
            <person name="Palaniappan K."/>
            <person name="Ritter S."/>
            <person name="Chen I.-M."/>
            <person name="Stamatis D."/>
            <person name="Reddy T."/>
            <person name="O'Malley R."/>
            <person name="Daum C."/>
            <person name="Shapiro N."/>
            <person name="Ivanova N."/>
            <person name="Kyrpides N."/>
            <person name="Woyke T."/>
        </authorList>
    </citation>
    <scope>NUCLEOTIDE SEQUENCE [LARGE SCALE GENOMIC DNA]</scope>
    <source>
        <strain evidence="3 4">AS3.13</strain>
    </source>
</reference>
<evidence type="ECO:0000256" key="1">
    <source>
        <dbReference type="SAM" id="Phobius"/>
    </source>
</evidence>
<accession>A0A7X0JE09</accession>
<keyword evidence="1" id="KW-0812">Transmembrane</keyword>
<feature type="transmembrane region" description="Helical" evidence="1">
    <location>
        <begin position="28"/>
        <end position="46"/>
    </location>
</feature>
<keyword evidence="1" id="KW-0472">Membrane</keyword>
<organism evidence="3 4">
    <name type="scientific">Sphingomonas endophytica</name>
    <dbReference type="NCBI Taxonomy" id="869719"/>
    <lineage>
        <taxon>Bacteria</taxon>
        <taxon>Pseudomonadati</taxon>
        <taxon>Pseudomonadota</taxon>
        <taxon>Alphaproteobacteria</taxon>
        <taxon>Sphingomonadales</taxon>
        <taxon>Sphingomonadaceae</taxon>
        <taxon>Sphingomonas</taxon>
    </lineage>
</organism>
<dbReference type="AlphaFoldDB" id="A0A7X0JE09"/>
<dbReference type="RefSeq" id="WP_184034838.1">
    <property type="nucleotide sequence ID" value="NZ_BAABAR010000001.1"/>
</dbReference>
<evidence type="ECO:0000313" key="4">
    <source>
        <dbReference type="Proteomes" id="UP000522313"/>
    </source>
</evidence>
<protein>
    <submittedName>
        <fullName evidence="3">Uncharacterized protein</fullName>
    </submittedName>
</protein>
<evidence type="ECO:0000313" key="5">
    <source>
        <dbReference type="Proteomes" id="UP000560131"/>
    </source>
</evidence>
<sequence>MADDIIRKELSEGPTFDRKAKRPIKGGLFYLAFLLVASILILFYAGNLI</sequence>
<reference evidence="2 5" key="1">
    <citation type="submission" date="2020-08" db="EMBL/GenBank/DDBJ databases">
        <title>Genomic Encyclopedia of Type Strains, Phase IV (KMG-IV): sequencing the most valuable type-strain genomes for metagenomic binning, comparative biology and taxonomic classification.</title>
        <authorList>
            <person name="Goeker M."/>
        </authorList>
    </citation>
    <scope>NUCLEOTIDE SEQUENCE [LARGE SCALE GENOMIC DNA]</scope>
    <source>
        <strain evidence="2 5">DSM 101535</strain>
    </source>
</reference>
<dbReference type="EMBL" id="JACHBT010000013">
    <property type="protein sequence ID" value="MBB6505560.1"/>
    <property type="molecule type" value="Genomic_DNA"/>
</dbReference>
<evidence type="ECO:0000313" key="3">
    <source>
        <dbReference type="EMBL" id="MBB6505560.1"/>
    </source>
</evidence>
<dbReference type="EMBL" id="JACIJN010000003">
    <property type="protein sequence ID" value="MBB5725400.1"/>
    <property type="molecule type" value="Genomic_DNA"/>
</dbReference>